<dbReference type="InterPro" id="IPR002912">
    <property type="entry name" value="ACT_dom"/>
</dbReference>
<dbReference type="Gene3D" id="3.30.70.260">
    <property type="match status" value="1"/>
</dbReference>
<comment type="caution">
    <text evidence="2">The sequence shown here is derived from an EMBL/GenBank/DDBJ whole genome shotgun (WGS) entry which is preliminary data.</text>
</comment>
<dbReference type="EMBL" id="NMVQ01000034">
    <property type="protein sequence ID" value="OYO19448.1"/>
    <property type="molecule type" value="Genomic_DNA"/>
</dbReference>
<dbReference type="Pfam" id="PF01842">
    <property type="entry name" value="ACT"/>
    <property type="match status" value="1"/>
</dbReference>
<reference evidence="2 3" key="1">
    <citation type="submission" date="2017-07" db="EMBL/GenBank/DDBJ databases">
        <title>Draft whole genome sequences of clinical Proprionibacteriaceae strains.</title>
        <authorList>
            <person name="Bernier A.-M."/>
            <person name="Bernard K."/>
            <person name="Domingo M.-C."/>
        </authorList>
    </citation>
    <scope>NUCLEOTIDE SEQUENCE [LARGE SCALE GENOMIC DNA]</scope>
    <source>
        <strain evidence="2 3">NML 130396</strain>
    </source>
</reference>
<name>A0A255GUU2_9ACTN</name>
<proteinExistence type="predicted"/>
<evidence type="ECO:0000313" key="2">
    <source>
        <dbReference type="EMBL" id="OYO19448.1"/>
    </source>
</evidence>
<dbReference type="SUPFAM" id="SSF55021">
    <property type="entry name" value="ACT-like"/>
    <property type="match status" value="1"/>
</dbReference>
<keyword evidence="3" id="KW-1185">Reference proteome</keyword>
<dbReference type="AlphaFoldDB" id="A0A255GUU2"/>
<sequence length="206" mass="21696">MIRLLLPDRPGSLGAVATALGTMGADIQAVEIVGREGATVVDDFMVLLPDNVMPDNAVSACTQVDGVQVLWCSRYPAGAGLQSDVEALEKMLADPDNAAAILAESAPVAFHCHWAVLLHRGHGTVLHATPMAPDLTPDSIGRFAPTDTAHSGELPAGWMPEWVETAYAITPLRGERAVVLGRHGGPSFLTAELARLRHLAAMVPLT</sequence>
<protein>
    <submittedName>
        <fullName evidence="2">Amino acid-binding protein</fullName>
    </submittedName>
</protein>
<evidence type="ECO:0000259" key="1">
    <source>
        <dbReference type="PROSITE" id="PS51671"/>
    </source>
</evidence>
<organism evidence="2 3">
    <name type="scientific">Enemella dayhoffiae</name>
    <dbReference type="NCBI Taxonomy" id="2016507"/>
    <lineage>
        <taxon>Bacteria</taxon>
        <taxon>Bacillati</taxon>
        <taxon>Actinomycetota</taxon>
        <taxon>Actinomycetes</taxon>
        <taxon>Propionibacteriales</taxon>
        <taxon>Propionibacteriaceae</taxon>
        <taxon>Enemella</taxon>
    </lineage>
</organism>
<dbReference type="Proteomes" id="UP000216311">
    <property type="component" value="Unassembled WGS sequence"/>
</dbReference>
<dbReference type="InterPro" id="IPR045865">
    <property type="entry name" value="ACT-like_dom_sf"/>
</dbReference>
<dbReference type="PROSITE" id="PS51671">
    <property type="entry name" value="ACT"/>
    <property type="match status" value="1"/>
</dbReference>
<feature type="domain" description="ACT" evidence="1">
    <location>
        <begin position="1"/>
        <end position="74"/>
    </location>
</feature>
<evidence type="ECO:0000313" key="3">
    <source>
        <dbReference type="Proteomes" id="UP000216311"/>
    </source>
</evidence>
<dbReference type="RefSeq" id="WP_094364741.1">
    <property type="nucleotide sequence ID" value="NZ_NMVQ01000034.1"/>
</dbReference>
<dbReference type="OrthoDB" id="5243606at2"/>
<gene>
    <name evidence="2" type="ORF">CGZ93_12805</name>
</gene>
<accession>A0A255GUU2</accession>